<dbReference type="Proteomes" id="UP000243797">
    <property type="component" value="Unassembled WGS sequence"/>
</dbReference>
<sequence>MISIRNPLHVCTKAFRLQIPSQSDESPALQHGHFYVCQESLYCYTTTNTNDFICTRKPPFYSPYSYDNTMSWSDGLPRTADPSEYANALSAQLEGKYGDGESDLFATWLYSANRFHGAQVVAPASVSSVVQEISSAMSEPSPTPYIIDPAEIAKMYEPAVPTLEVQSIETAAPGIIASAFHDIWDPIVDMWSAITGSPAYIYNNFASILSSLGTLSTICLALVTVFIWYCLLNEYRCKDYDLRFPERERIAYLRYRKTNVPERPRYPPLDAIIQRLKRRMNWRDRTFHTYDEKPKPTTGEDVTNGVLAVVIPTVAFCMWIAPLTMWALRFSWYKIYWAWVDGKQGLFQRWIYEAEHYYIGLELNYLMLNDLFYGVLYKKGGNLFFSFLEASAVGIRDAYIAYQMFSFRRWFKQWIWKPSSLFLVFSIIVGVLMAFTWFSLFTVPVWWEGAVDMWEDVYYELPSRKEMGAGIRNKFVVRPTYTITVSTTSTLTTDRIILEPTTVSVTKDRVVLEPTTLTFTETKEVTSTQTETETATIKRYYAYGGNGTLKAGEKFNVSSWAVKEPDRPDVVVKEAHIQMEDSDSDDIFLPALDGPAPSPRRIHHRRNISSKAHLLLGIDTPVPHSPQHKKTPAPFPLRKYDPRNVIRRVDKSLPSGPSSSILETPAQMYAKSLTPGTSGTQWRDKELQTRQSGEARIEQWREEDALDRIEVEEMVSGTEHCRRDAVHTWIDWVSSFVEKGSGPIDGEVDRAMGASEDLCDVEVDVEDLCGWYEDFGFENVVFEGDWLGQGSALICLACESVQGGM</sequence>
<evidence type="ECO:0000256" key="1">
    <source>
        <dbReference type="SAM" id="MobiDB-lite"/>
    </source>
</evidence>
<keyword evidence="2" id="KW-0812">Transmembrane</keyword>
<feature type="transmembrane region" description="Helical" evidence="2">
    <location>
        <begin position="305"/>
        <end position="328"/>
    </location>
</feature>
<dbReference type="InParanoid" id="A0A2K1QL17"/>
<keyword evidence="4" id="KW-1185">Reference proteome</keyword>
<gene>
    <name evidence="3" type="ORF">CAC42_4307</name>
</gene>
<protein>
    <submittedName>
        <fullName evidence="3">Uncharacterized protein</fullName>
    </submittedName>
</protein>
<organism evidence="3 4">
    <name type="scientific">Sphaceloma murrayae</name>
    <dbReference type="NCBI Taxonomy" id="2082308"/>
    <lineage>
        <taxon>Eukaryota</taxon>
        <taxon>Fungi</taxon>
        <taxon>Dikarya</taxon>
        <taxon>Ascomycota</taxon>
        <taxon>Pezizomycotina</taxon>
        <taxon>Dothideomycetes</taxon>
        <taxon>Dothideomycetidae</taxon>
        <taxon>Myriangiales</taxon>
        <taxon>Elsinoaceae</taxon>
        <taxon>Sphaceloma</taxon>
    </lineage>
</organism>
<evidence type="ECO:0000313" key="3">
    <source>
        <dbReference type="EMBL" id="PNS15855.1"/>
    </source>
</evidence>
<reference evidence="3 4" key="1">
    <citation type="submission" date="2017-06" db="EMBL/GenBank/DDBJ databases">
        <title>Draft genome sequence of a variant of Elsinoe murrayae.</title>
        <authorList>
            <person name="Cheng Q."/>
        </authorList>
    </citation>
    <scope>NUCLEOTIDE SEQUENCE [LARGE SCALE GENOMIC DNA]</scope>
    <source>
        <strain evidence="3 4">CQ-2017a</strain>
    </source>
</reference>
<name>A0A2K1QL17_9PEZI</name>
<comment type="caution">
    <text evidence="3">The sequence shown here is derived from an EMBL/GenBank/DDBJ whole genome shotgun (WGS) entry which is preliminary data.</text>
</comment>
<feature type="transmembrane region" description="Helical" evidence="2">
    <location>
        <begin position="383"/>
        <end position="402"/>
    </location>
</feature>
<feature type="transmembrane region" description="Helical" evidence="2">
    <location>
        <begin position="208"/>
        <end position="232"/>
    </location>
</feature>
<proteinExistence type="predicted"/>
<evidence type="ECO:0000313" key="4">
    <source>
        <dbReference type="Proteomes" id="UP000243797"/>
    </source>
</evidence>
<feature type="compositionally biased region" description="Basic and acidic residues" evidence="1">
    <location>
        <begin position="682"/>
        <end position="694"/>
    </location>
</feature>
<feature type="transmembrane region" description="Helical" evidence="2">
    <location>
        <begin position="422"/>
        <end position="447"/>
    </location>
</feature>
<evidence type="ECO:0000256" key="2">
    <source>
        <dbReference type="SAM" id="Phobius"/>
    </source>
</evidence>
<dbReference type="EMBL" id="NKHZ01000068">
    <property type="protein sequence ID" value="PNS15855.1"/>
    <property type="molecule type" value="Genomic_DNA"/>
</dbReference>
<keyword evidence="2" id="KW-0472">Membrane</keyword>
<dbReference type="AlphaFoldDB" id="A0A2K1QL17"/>
<keyword evidence="2" id="KW-1133">Transmembrane helix</keyword>
<feature type="region of interest" description="Disordered" evidence="1">
    <location>
        <begin position="673"/>
        <end position="694"/>
    </location>
</feature>
<accession>A0A2K1QL17</accession>